<dbReference type="PANTHER" id="PTHR43657">
    <property type="entry name" value="TRYPTOPHAN RNA-BINDING ATTENUATOR PROTEIN-LIKE PROTEIN"/>
    <property type="match status" value="1"/>
</dbReference>
<dbReference type="SUPFAM" id="SSF51219">
    <property type="entry name" value="TRAP-like"/>
    <property type="match status" value="1"/>
</dbReference>
<name>A0A1I3PLS7_9EURY</name>
<dbReference type="NCBIfam" id="TIGR00266">
    <property type="entry name" value="TIGR00266 family protein"/>
    <property type="match status" value="1"/>
</dbReference>
<dbReference type="Gene3D" id="3.60.160.10">
    <property type="entry name" value="Mitochondrial biogenesis AIM24"/>
    <property type="match status" value="1"/>
</dbReference>
<evidence type="ECO:0000313" key="2">
    <source>
        <dbReference type="Proteomes" id="UP000182829"/>
    </source>
</evidence>
<dbReference type="OrthoDB" id="7592at2157"/>
<dbReference type="InterPro" id="IPR036983">
    <property type="entry name" value="AIM24_sf"/>
</dbReference>
<dbReference type="Proteomes" id="UP000182829">
    <property type="component" value="Unassembled WGS sequence"/>
</dbReference>
<dbReference type="PANTHER" id="PTHR43657:SF1">
    <property type="entry name" value="ALTERED INHERITANCE OF MITOCHONDRIA PROTEIN 24, MITOCHONDRIAL"/>
    <property type="match status" value="1"/>
</dbReference>
<gene>
    <name evidence="1" type="ORF">SAMN05443661_11840</name>
</gene>
<reference evidence="1 2" key="1">
    <citation type="submission" date="2016-10" db="EMBL/GenBank/DDBJ databases">
        <authorList>
            <person name="de Groot N.N."/>
        </authorList>
    </citation>
    <scope>NUCLEOTIDE SEQUENCE [LARGE SCALE GENOMIC DNA]</scope>
    <source>
        <strain evidence="1 2">SP2</strain>
    </source>
</reference>
<dbReference type="InterPro" id="IPR016031">
    <property type="entry name" value="Trp_RNA-bd_attenuator-like_dom"/>
</dbReference>
<dbReference type="Pfam" id="PF01987">
    <property type="entry name" value="AIM24"/>
    <property type="match status" value="1"/>
</dbReference>
<accession>A0A1I3PLS7</accession>
<dbReference type="OMA" id="RVDTGCI"/>
<evidence type="ECO:0000313" key="1">
    <source>
        <dbReference type="EMBL" id="SFJ22452.1"/>
    </source>
</evidence>
<protein>
    <submittedName>
        <fullName evidence="1">TIGR00266 family protein</fullName>
    </submittedName>
</protein>
<dbReference type="EMBL" id="FORO01000018">
    <property type="protein sequence ID" value="SFJ22452.1"/>
    <property type="molecule type" value="Genomic_DNA"/>
</dbReference>
<sequence>MRTDRMDYEFSHDPSYTLGTARLENGEAITVESGSMVSYSEHVEMETHSSSGGLLSSVKDSMLSGEQLFRNTFTATANRQTVQFAHTQPGDMRALELAGESVYVQSGSYVANGPGIETDSVSGGFDSLLGGKGLFVLEASGTGDLFVGSYGGIVERELEQGEQVTIDAGHSVAWDESVEFSTHRVGGLKKTMLSGEGFVMTFSGPGRVFLQTRDYDSLLADISANIDPE</sequence>
<dbReference type="InterPro" id="IPR002838">
    <property type="entry name" value="AIM24"/>
</dbReference>
<organism evidence="1 2">
    <name type="scientific">Natronobacterium gregoryi</name>
    <dbReference type="NCBI Taxonomy" id="44930"/>
    <lineage>
        <taxon>Archaea</taxon>
        <taxon>Methanobacteriati</taxon>
        <taxon>Methanobacteriota</taxon>
        <taxon>Stenosarchaea group</taxon>
        <taxon>Halobacteria</taxon>
        <taxon>Halobacteriales</taxon>
        <taxon>Natrialbaceae</taxon>
        <taxon>Natronobacterium</taxon>
    </lineage>
</organism>
<dbReference type="AlphaFoldDB" id="A0A1I3PLS7"/>
<proteinExistence type="predicted"/>